<dbReference type="InterPro" id="IPR025287">
    <property type="entry name" value="WAK_GUB"/>
</dbReference>
<organism evidence="5 6">
    <name type="scientific">Rhododendron simsii</name>
    <name type="common">Sims's rhododendron</name>
    <dbReference type="NCBI Taxonomy" id="118357"/>
    <lineage>
        <taxon>Eukaryota</taxon>
        <taxon>Viridiplantae</taxon>
        <taxon>Streptophyta</taxon>
        <taxon>Embryophyta</taxon>
        <taxon>Tracheophyta</taxon>
        <taxon>Spermatophyta</taxon>
        <taxon>Magnoliopsida</taxon>
        <taxon>eudicotyledons</taxon>
        <taxon>Gunneridae</taxon>
        <taxon>Pentapetalae</taxon>
        <taxon>asterids</taxon>
        <taxon>Ericales</taxon>
        <taxon>Ericaceae</taxon>
        <taxon>Ericoideae</taxon>
        <taxon>Rhodoreae</taxon>
        <taxon>Rhododendron</taxon>
    </lineage>
</organism>
<dbReference type="Proteomes" id="UP000626092">
    <property type="component" value="Unassembled WGS sequence"/>
</dbReference>
<dbReference type="PANTHER" id="PTHR33138">
    <property type="entry name" value="OS01G0690200 PROTEIN"/>
    <property type="match status" value="1"/>
</dbReference>
<feature type="signal peptide" evidence="3">
    <location>
        <begin position="1"/>
        <end position="25"/>
    </location>
</feature>
<dbReference type="PANTHER" id="PTHR33138:SF30">
    <property type="entry name" value="LEAF RUST 10 DISEASE-RESISTANCE LOCUS RECEPTOR-LIKE PROTEIN KINASE-LIKE 2.7"/>
    <property type="match status" value="1"/>
</dbReference>
<gene>
    <name evidence="5" type="ORF">RHSIM_Rhsim09G0157400</name>
</gene>
<evidence type="ECO:0000313" key="6">
    <source>
        <dbReference type="Proteomes" id="UP000626092"/>
    </source>
</evidence>
<evidence type="ECO:0000313" key="5">
    <source>
        <dbReference type="EMBL" id="KAF7133292.1"/>
    </source>
</evidence>
<dbReference type="Pfam" id="PF14223">
    <property type="entry name" value="Retrotran_gag_2"/>
    <property type="match status" value="1"/>
</dbReference>
<proteinExistence type="predicted"/>
<protein>
    <recommendedName>
        <fullName evidence="4">Wall-associated receptor kinase galacturonan-binding domain-containing protein</fullName>
    </recommendedName>
</protein>
<comment type="subcellular location">
    <subcellularLocation>
        <location evidence="1">Membrane</location>
        <topology evidence="1">Single-pass membrane protein</topology>
    </subcellularLocation>
</comment>
<dbReference type="AlphaFoldDB" id="A0A834LFC0"/>
<dbReference type="GO" id="GO:0030247">
    <property type="term" value="F:polysaccharide binding"/>
    <property type="evidence" value="ECO:0007669"/>
    <property type="project" value="InterPro"/>
</dbReference>
<dbReference type="Pfam" id="PF13947">
    <property type="entry name" value="GUB_WAK_bind"/>
    <property type="match status" value="1"/>
</dbReference>
<accession>A0A834LFC0</accession>
<evidence type="ECO:0000256" key="2">
    <source>
        <dbReference type="ARBA" id="ARBA00022729"/>
    </source>
</evidence>
<evidence type="ECO:0000256" key="1">
    <source>
        <dbReference type="ARBA" id="ARBA00004167"/>
    </source>
</evidence>
<name>A0A834LFC0_RHOSS</name>
<dbReference type="OrthoDB" id="1146903at2759"/>
<sequence>MALKPAGNKTLLLLLLLFSVTCSYGNQNQQFFNSCGDINISFPFRLQGDPSYTCNDNDYSLLCDENNRTVLNLPSGKYYVQSINYTDYSIHLVDVGIQTNDICSPFHLFPSTFLYFTIFANWCNKCAHEWATQGFKLGEHLYVGNQKDFNPQIDSRGYKLLDAPGGFKPLGFFLVNELSMEEGFISSSVETMKAPENIFSLNLVGLRLWIWVYNSGSIHNTGARWIRGFQSSKPSTSGIRAALRCSPVKVCILLMYLILELEAVNSDDTVHATRLRGLTMKFDSYKMRPGHTMKQHLRAMSSMIRELKVAGNNLSDEQQVQAVIRSLPSTTAWDNMSQNLTHNENLKTFDDVEHPVTVHCDSMAALAYSKDQKYHGKTKHIDMRYHYIRDMIAQKEYTQHRSTLDSWFSVKQALNEVERLCRSDVVTER</sequence>
<dbReference type="GO" id="GO:0016020">
    <property type="term" value="C:membrane"/>
    <property type="evidence" value="ECO:0007669"/>
    <property type="project" value="UniProtKB-SubCell"/>
</dbReference>
<keyword evidence="2 3" id="KW-0732">Signal</keyword>
<feature type="chain" id="PRO_5032957647" description="Wall-associated receptor kinase galacturonan-binding domain-containing protein" evidence="3">
    <location>
        <begin position="26"/>
        <end position="429"/>
    </location>
</feature>
<keyword evidence="6" id="KW-1185">Reference proteome</keyword>
<feature type="domain" description="Wall-associated receptor kinase galacturonan-binding" evidence="4">
    <location>
        <begin position="34"/>
        <end position="94"/>
    </location>
</feature>
<dbReference type="EMBL" id="WJXA01000009">
    <property type="protein sequence ID" value="KAF7133292.1"/>
    <property type="molecule type" value="Genomic_DNA"/>
</dbReference>
<evidence type="ECO:0000256" key="3">
    <source>
        <dbReference type="SAM" id="SignalP"/>
    </source>
</evidence>
<comment type="caution">
    <text evidence="5">The sequence shown here is derived from an EMBL/GenBank/DDBJ whole genome shotgun (WGS) entry which is preliminary data.</text>
</comment>
<evidence type="ECO:0000259" key="4">
    <source>
        <dbReference type="Pfam" id="PF13947"/>
    </source>
</evidence>
<reference evidence="5" key="1">
    <citation type="submission" date="2019-11" db="EMBL/GenBank/DDBJ databases">
        <authorList>
            <person name="Liu Y."/>
            <person name="Hou J."/>
            <person name="Li T.-Q."/>
            <person name="Guan C.-H."/>
            <person name="Wu X."/>
            <person name="Wu H.-Z."/>
            <person name="Ling F."/>
            <person name="Zhang R."/>
            <person name="Shi X.-G."/>
            <person name="Ren J.-P."/>
            <person name="Chen E.-F."/>
            <person name="Sun J.-M."/>
        </authorList>
    </citation>
    <scope>NUCLEOTIDE SEQUENCE</scope>
    <source>
        <strain evidence="5">Adult_tree_wgs_1</strain>
        <tissue evidence="5">Leaves</tissue>
    </source>
</reference>